<dbReference type="Pfam" id="PF15648">
    <property type="entry name" value="Tox-REase-5"/>
    <property type="match status" value="1"/>
</dbReference>
<evidence type="ECO:0000313" key="4">
    <source>
        <dbReference type="Proteomes" id="UP000288758"/>
    </source>
</evidence>
<dbReference type="EMBL" id="CP034669">
    <property type="protein sequence ID" value="QAT81692.1"/>
    <property type="molecule type" value="Genomic_DNA"/>
</dbReference>
<sequence length="448" mass="47929">MSQGQGRMIVWGLLVVLLTGCASGPTVRLRTEQGTRTYAPATWDRRVPVSAREFEEALARLVLEVPLTVRSPRVVRAVAKKGAQLDLGLGFMLRDGYGRWCRAHEAPGDCLSLLEDGAGFGELDRLTLAVGMSLDPLRASIGAALQDTLNPEFFVSVVAGAIASWVVLAAAPEPLFTKAAAVIAAVFLAYVGVQSFLAVVRACGALKAATDRAQTFQELEEAAEVFAQALGPEVARVFVLAVTVLVSHGVTVGLSSALSLMPRFPDAVRLGSTQAGFNPARVLDVSAVAVVGGVVEVTLASTAVAMATMGPPPASSSGGPGKWVQVNESMSDRARDYQAQVTGAPKGSAYRLKVGDEEVDFDGYDLVDDLLLEAKGPGYAKFIQDNMEMKDFFKGFRKMLEQAARQEKLAQGRRIRWVVAEERFATVLRTAFEQLGRNIEVVYIAPLK</sequence>
<feature type="transmembrane region" description="Helical" evidence="1">
    <location>
        <begin position="153"/>
        <end position="172"/>
    </location>
</feature>
<feature type="domain" description="Tox-REase-5" evidence="2">
    <location>
        <begin position="335"/>
        <end position="421"/>
    </location>
</feature>
<dbReference type="InterPro" id="IPR028904">
    <property type="entry name" value="Tox-REase-5_dom"/>
</dbReference>
<evidence type="ECO:0000259" key="2">
    <source>
        <dbReference type="Pfam" id="PF15648"/>
    </source>
</evidence>
<name>A0A410RIC7_CORCK</name>
<evidence type="ECO:0000313" key="3">
    <source>
        <dbReference type="EMBL" id="QAT81692.1"/>
    </source>
</evidence>
<protein>
    <submittedName>
        <fullName evidence="3">Putative lipoprotein</fullName>
    </submittedName>
</protein>
<organism evidence="3 4">
    <name type="scientific">Corallococcus coralloides</name>
    <name type="common">Myxococcus coralloides</name>
    <dbReference type="NCBI Taxonomy" id="184914"/>
    <lineage>
        <taxon>Bacteria</taxon>
        <taxon>Pseudomonadati</taxon>
        <taxon>Myxococcota</taxon>
        <taxon>Myxococcia</taxon>
        <taxon>Myxococcales</taxon>
        <taxon>Cystobacterineae</taxon>
        <taxon>Myxococcaceae</taxon>
        <taxon>Corallococcus</taxon>
    </lineage>
</organism>
<dbReference type="Proteomes" id="UP000288758">
    <property type="component" value="Chromosome"/>
</dbReference>
<keyword evidence="1" id="KW-0472">Membrane</keyword>
<dbReference type="AlphaFoldDB" id="A0A410RIC7"/>
<accession>A0A410RIC7</accession>
<feature type="transmembrane region" description="Helical" evidence="1">
    <location>
        <begin position="237"/>
        <end position="260"/>
    </location>
</feature>
<gene>
    <name evidence="3" type="ORF">EJ065_0077</name>
</gene>
<keyword evidence="3" id="KW-0449">Lipoprotein</keyword>
<keyword evidence="1" id="KW-1133">Transmembrane helix</keyword>
<evidence type="ECO:0000256" key="1">
    <source>
        <dbReference type="SAM" id="Phobius"/>
    </source>
</evidence>
<proteinExistence type="predicted"/>
<reference evidence="3 4" key="1">
    <citation type="submission" date="2018-12" db="EMBL/GenBank/DDBJ databases">
        <title>Complete Genome Sequence of the Corallopyronin A producing Myxobacterium Corallococcus coralloides B035.</title>
        <authorList>
            <person name="Bouhired S.M."/>
            <person name="Rupp O."/>
            <person name="Blom J."/>
            <person name="Schaeberle T.F."/>
            <person name="Kehraus S."/>
            <person name="Schiefer A."/>
            <person name="Pfarr K."/>
            <person name="Goesmann A."/>
            <person name="Hoerauf A."/>
            <person name="Koenig G.M."/>
        </authorList>
    </citation>
    <scope>NUCLEOTIDE SEQUENCE [LARGE SCALE GENOMIC DNA]</scope>
    <source>
        <strain evidence="3 4">B035</strain>
    </source>
</reference>
<feature type="transmembrane region" description="Helical" evidence="1">
    <location>
        <begin position="179"/>
        <end position="200"/>
    </location>
</feature>
<keyword evidence="1" id="KW-0812">Transmembrane</keyword>
<dbReference type="PROSITE" id="PS51257">
    <property type="entry name" value="PROKAR_LIPOPROTEIN"/>
    <property type="match status" value="1"/>
</dbReference>